<protein>
    <submittedName>
        <fullName evidence="1">Uncharacterized protein</fullName>
    </submittedName>
</protein>
<evidence type="ECO:0000313" key="2">
    <source>
        <dbReference type="Proteomes" id="UP000218334"/>
    </source>
</evidence>
<accession>A0A2H3AUM5</accession>
<gene>
    <name evidence="1" type="ORF">ARMSODRAFT_604494</name>
</gene>
<name>A0A2H3AUM5_9AGAR</name>
<dbReference type="AlphaFoldDB" id="A0A2H3AUM5"/>
<keyword evidence="2" id="KW-1185">Reference proteome</keyword>
<organism evidence="1 2">
    <name type="scientific">Armillaria solidipes</name>
    <dbReference type="NCBI Taxonomy" id="1076256"/>
    <lineage>
        <taxon>Eukaryota</taxon>
        <taxon>Fungi</taxon>
        <taxon>Dikarya</taxon>
        <taxon>Basidiomycota</taxon>
        <taxon>Agaricomycotina</taxon>
        <taxon>Agaricomycetes</taxon>
        <taxon>Agaricomycetidae</taxon>
        <taxon>Agaricales</taxon>
        <taxon>Marasmiineae</taxon>
        <taxon>Physalacriaceae</taxon>
        <taxon>Armillaria</taxon>
    </lineage>
</organism>
<dbReference type="EMBL" id="KZ293466">
    <property type="protein sequence ID" value="PBK62385.1"/>
    <property type="molecule type" value="Genomic_DNA"/>
</dbReference>
<sequence>MTRPRRMLLRLLSVSKALTKTKCTLWTAWITFSLTSFATAADASAHHRSQFPTTSSHRVEPLEPLLFPSTSLL</sequence>
<dbReference type="Proteomes" id="UP000218334">
    <property type="component" value="Unassembled WGS sequence"/>
</dbReference>
<proteinExistence type="predicted"/>
<reference evidence="2" key="1">
    <citation type="journal article" date="2017" name="Nat. Ecol. Evol.">
        <title>Genome expansion and lineage-specific genetic innovations in the forest pathogenic fungi Armillaria.</title>
        <authorList>
            <person name="Sipos G."/>
            <person name="Prasanna A.N."/>
            <person name="Walter M.C."/>
            <person name="O'Connor E."/>
            <person name="Balint B."/>
            <person name="Krizsan K."/>
            <person name="Kiss B."/>
            <person name="Hess J."/>
            <person name="Varga T."/>
            <person name="Slot J."/>
            <person name="Riley R."/>
            <person name="Boka B."/>
            <person name="Rigling D."/>
            <person name="Barry K."/>
            <person name="Lee J."/>
            <person name="Mihaltcheva S."/>
            <person name="LaButti K."/>
            <person name="Lipzen A."/>
            <person name="Waldron R."/>
            <person name="Moloney N.M."/>
            <person name="Sperisen C."/>
            <person name="Kredics L."/>
            <person name="Vagvoelgyi C."/>
            <person name="Patrignani A."/>
            <person name="Fitzpatrick D."/>
            <person name="Nagy I."/>
            <person name="Doyle S."/>
            <person name="Anderson J.B."/>
            <person name="Grigoriev I.V."/>
            <person name="Gueldener U."/>
            <person name="Muensterkoetter M."/>
            <person name="Nagy L.G."/>
        </authorList>
    </citation>
    <scope>NUCLEOTIDE SEQUENCE [LARGE SCALE GENOMIC DNA]</scope>
    <source>
        <strain evidence="2">28-4</strain>
    </source>
</reference>
<evidence type="ECO:0000313" key="1">
    <source>
        <dbReference type="EMBL" id="PBK62385.1"/>
    </source>
</evidence>